<dbReference type="Gene3D" id="2.120.10.30">
    <property type="entry name" value="TolB, C-terminal domain"/>
    <property type="match status" value="1"/>
</dbReference>
<sequence>MEIEYSGGNWSLDGTKLVFVGKRDGKEHVATIEASGDLDTLQILYTEHRRGLRLYGPPAWSPDGEQIVVSIQEPGQLRLSGQWTNSYLYSLSVSEPGLISLLEPERIGTINRGMSFSPDGKTIAFSSDR</sequence>
<dbReference type="InterPro" id="IPR011659">
    <property type="entry name" value="WD40"/>
</dbReference>
<gene>
    <name evidence="1" type="ORF">FHS27_005769</name>
</gene>
<proteinExistence type="predicted"/>
<dbReference type="SUPFAM" id="SSF82171">
    <property type="entry name" value="DPP6 N-terminal domain-like"/>
    <property type="match status" value="1"/>
</dbReference>
<organism evidence="1 2">
    <name type="scientific">Aporhodopirellula rubra</name>
    <dbReference type="NCBI Taxonomy" id="980271"/>
    <lineage>
        <taxon>Bacteria</taxon>
        <taxon>Pseudomonadati</taxon>
        <taxon>Planctomycetota</taxon>
        <taxon>Planctomycetia</taxon>
        <taxon>Pirellulales</taxon>
        <taxon>Pirellulaceae</taxon>
        <taxon>Aporhodopirellula</taxon>
    </lineage>
</organism>
<dbReference type="AlphaFoldDB" id="A0A7W5E4C1"/>
<comment type="caution">
    <text evidence="1">The sequence shown here is derived from an EMBL/GenBank/DDBJ whole genome shotgun (WGS) entry which is preliminary data.</text>
</comment>
<dbReference type="InterPro" id="IPR011042">
    <property type="entry name" value="6-blade_b-propeller_TolB-like"/>
</dbReference>
<protein>
    <submittedName>
        <fullName evidence="1">Tol biopolymer transport system component</fullName>
    </submittedName>
</protein>
<reference evidence="1 2" key="1">
    <citation type="submission" date="2020-08" db="EMBL/GenBank/DDBJ databases">
        <title>Genomic Encyclopedia of Type Strains, Phase III (KMG-III): the genomes of soil and plant-associated and newly described type strains.</title>
        <authorList>
            <person name="Whitman W."/>
        </authorList>
    </citation>
    <scope>NUCLEOTIDE SEQUENCE [LARGE SCALE GENOMIC DNA]</scope>
    <source>
        <strain evidence="1 2">CECT 8075</strain>
    </source>
</reference>
<accession>A0A7W5E4C1</accession>
<dbReference type="Pfam" id="PF07676">
    <property type="entry name" value="PD40"/>
    <property type="match status" value="3"/>
</dbReference>
<dbReference type="EMBL" id="JACHXU010000029">
    <property type="protein sequence ID" value="MBB3209924.1"/>
    <property type="molecule type" value="Genomic_DNA"/>
</dbReference>
<keyword evidence="2" id="KW-1185">Reference proteome</keyword>
<dbReference type="RefSeq" id="WP_184308908.1">
    <property type="nucleotide sequence ID" value="NZ_JACHXU010000029.1"/>
</dbReference>
<name>A0A7W5E4C1_9BACT</name>
<evidence type="ECO:0000313" key="2">
    <source>
        <dbReference type="Proteomes" id="UP000536179"/>
    </source>
</evidence>
<dbReference type="Proteomes" id="UP000536179">
    <property type="component" value="Unassembled WGS sequence"/>
</dbReference>
<evidence type="ECO:0000313" key="1">
    <source>
        <dbReference type="EMBL" id="MBB3209924.1"/>
    </source>
</evidence>